<name>A0ACC1TA42_9APHY</name>
<organism evidence="1 2">
    <name type="scientific">Phlebia brevispora</name>
    <dbReference type="NCBI Taxonomy" id="194682"/>
    <lineage>
        <taxon>Eukaryota</taxon>
        <taxon>Fungi</taxon>
        <taxon>Dikarya</taxon>
        <taxon>Basidiomycota</taxon>
        <taxon>Agaricomycotina</taxon>
        <taxon>Agaricomycetes</taxon>
        <taxon>Polyporales</taxon>
        <taxon>Meruliaceae</taxon>
        <taxon>Phlebia</taxon>
    </lineage>
</organism>
<accession>A0ACC1TA42</accession>
<reference evidence="1" key="1">
    <citation type="submission" date="2022-07" db="EMBL/GenBank/DDBJ databases">
        <title>Genome Sequence of Phlebia brevispora.</title>
        <authorList>
            <person name="Buettner E."/>
        </authorList>
    </citation>
    <scope>NUCLEOTIDE SEQUENCE</scope>
    <source>
        <strain evidence="1">MPL23</strain>
    </source>
</reference>
<gene>
    <name evidence="1" type="ORF">NM688_g2021</name>
</gene>
<sequence length="1976" mass="221585">MSITETIIPKIDGGILHKTGEESDGDGPLSEAQITETTERRYRLCNYVLINGTLAYRDSFPFQQTSTEYTRTSNFLHNLYLTTAQAETPWILTSEAVHDYEALMLKRIGNNTLSQPSTGTKVDDQANPWWRFVEFWRVLNVYRTLTETHSKDAKPITKFLDNQGTDALAKALYPDTLRKLLVQNETKVSGNDWVGRKPLEPSSNPKPFTGVQVAYAQTDTKNDFNYYQEHPIGPMSVEGAFLLASQVAGIDWKKVSDRWASATSKKIRESWWIGGFLQQAGGPIDEYFQDGTFRTAGRVNGNNFVATGNPDGGFYFAIDLDPDLTDTTKKNVFIFSFHSVDPESRVSFINTTNQMTLLYKSYDPAGNPNPATITSKKRTIFFSHGHAAVMKWTDWKNFLGESFSFMAYVSSENEKNAWPRYTDFMRGDGKPRTVANTATELASDGRPPELASSDYRGVFGTPSSRESLASIETIDQLLTVAVLYTFHCSFVDATNPPLRASDKGIYKAAFSATSRADQSTMRGHRRSGAFAYTPSLPSVRSRAEGTFTPRPYSPSVTFQAEYGSYHRGRPTGPAYIRYTTQSTYGGREGSSSPPPNPRRRHSPSRAPSRSPSPHYEPSLKPWARYVDDNYGDEWTRLADALHEYDDAFIEDCKDDIDTLLVFAGLFSAVLTAFNIESYKNLEQDSGDVSAAALVHISEQLSSFLINSQTANSSLSSFSLPDFKPPASAVRINALWFTSLVLSLISASLGMLVKQWLREYLKGRYSSPQERIRVRHYRWEGLYRWRVFEIAAALPILLQIALILFFIGLRKGSGKDLPPYALFPGDERGVRRDSHLDIPAMIAADKQSGDDDFMERTLRPCLLDMRGEGVVRFVRAALSHRLDKHVRSLEDIQGRDLDRLTTKALFTSMNMALDALNPVLDLENMGLYPWMHELLDFLFNALNRAHYKNWPIGETMNNGLHLQWKLLNQNEILAKECLRLLANYPYVRCVLGSRLDRVVIRNIISVSRDLLTIENIDASHLCRVILSIAILQPDTQNIFAQRASFHSLLAAIAHQIEQGSPYGYSIQTLTFCLQLCERLEERAHEYVPAYLAHILNVLVNRPAHEGEFILPPQLRPVVQKPAMKTLSRVANEVDLSAVWKPSPPDRSSSSYVPILHIPPSATALETITEHDTGDGNPPSSDILRITEVTLRGETDTFLQVHFTRSSVNSSEIHWISVEVKMLRDAGTSRVIKVHRRFVEKPDFGLSLLSPFTPMSLTESIVPNVDRVARHDTGADGADGKPSSEAHITETLERQYRLRNYVLVNGNPVLRDSFPFDKTSIEYTRTSKFLQNLYQETAQAETPWILTNEALTEYKDLMLKRIGNKTLSQPANDKDKVSVDDWANPWWRFVEFWRVLNVYRTLTETHSNDAKPISSFLDNQLKDTEDKLAKALYPDTLRQLLVLNESKVSGNDWVGRKPLESGSNPKPFTGVQVAYAQINAKNDAKNDFNYYQEHPIGPMSVEGAFLLASQVAGIDWKKVSDRWASATNKIRESWWIGGFLEQAGGPIYEYFQDGTPRMAGRVKDKNFVATGNADGGFYFAADLDPDFTDTTKKNVFIFAFHSVDVQSRVTFINNTNQMALLYKSYDPTTIPEIQAITSKDKKTIFFSHGHSAIMSQTDWNTFLDGKYKPPGGTTNPIPPYKEVGQMHFYVSSENEKDAWPRYTDFLRGDGKPKTAASTVADPASDGVDEVANSLGSSAHQECGGQSFLRVCRPSFAAAPSAGGPDSVEMDGGYLVHRIVPDDNSCLFSSIALIFEQDISKAQNIRKIVADEIRQDALTWTDAILGQPREGYIATILKPSSWGGAIELSILAKHYATEIDSIDVETGRIDHFTPPSGDATENRCVLVYSGIHYDATSIAPILDAPPDFHQTLLRREKQDDTDPVLVAAKKLADKLRAKRAYTNTATFDLRCQVCRKGLKGEKEARAHAKETGHVEFGEY</sequence>
<evidence type="ECO:0000313" key="2">
    <source>
        <dbReference type="Proteomes" id="UP001148662"/>
    </source>
</evidence>
<dbReference type="Proteomes" id="UP001148662">
    <property type="component" value="Unassembled WGS sequence"/>
</dbReference>
<comment type="caution">
    <text evidence="1">The sequence shown here is derived from an EMBL/GenBank/DDBJ whole genome shotgun (WGS) entry which is preliminary data.</text>
</comment>
<dbReference type="EMBL" id="JANHOG010000240">
    <property type="protein sequence ID" value="KAJ3556450.1"/>
    <property type="molecule type" value="Genomic_DNA"/>
</dbReference>
<proteinExistence type="predicted"/>
<protein>
    <submittedName>
        <fullName evidence="1">Uncharacterized protein</fullName>
    </submittedName>
</protein>
<evidence type="ECO:0000313" key="1">
    <source>
        <dbReference type="EMBL" id="KAJ3556450.1"/>
    </source>
</evidence>
<keyword evidence="2" id="KW-1185">Reference proteome</keyword>